<dbReference type="SMART" id="SM00342">
    <property type="entry name" value="HTH_ARAC"/>
    <property type="match status" value="1"/>
</dbReference>
<dbReference type="SUPFAM" id="SSF46689">
    <property type="entry name" value="Homeodomain-like"/>
    <property type="match status" value="2"/>
</dbReference>
<feature type="domain" description="Response regulatory" evidence="6">
    <location>
        <begin position="1"/>
        <end position="40"/>
    </location>
</feature>
<dbReference type="PROSITE" id="PS00041">
    <property type="entry name" value="HTH_ARAC_FAMILY_1"/>
    <property type="match status" value="1"/>
</dbReference>
<dbReference type="PROSITE" id="PS01124">
    <property type="entry name" value="HTH_ARAC_FAMILY_2"/>
    <property type="match status" value="1"/>
</dbReference>
<reference evidence="7 8" key="1">
    <citation type="submission" date="2017-07" db="EMBL/GenBank/DDBJ databases">
        <title>Isolation and whole genome analysis of endospore-forming bacteria from heroin.</title>
        <authorList>
            <person name="Kalinowski J."/>
            <person name="Ahrens B."/>
            <person name="Al-Dilaimi A."/>
            <person name="Winkler A."/>
            <person name="Wibberg D."/>
            <person name="Schleenbecker U."/>
            <person name="Ruckert C."/>
            <person name="Wolfel R."/>
            <person name="Grass G."/>
        </authorList>
    </citation>
    <scope>NUCLEOTIDE SEQUENCE [LARGE SCALE GENOMIC DNA]</scope>
    <source>
        <strain evidence="7 8">7537-G1</strain>
    </source>
</reference>
<comment type="caution">
    <text evidence="7">The sequence shown here is derived from an EMBL/GenBank/DDBJ whole genome shotgun (WGS) entry which is preliminary data.</text>
</comment>
<dbReference type="AlphaFoldDB" id="A0A268F031"/>
<dbReference type="GO" id="GO:0000160">
    <property type="term" value="P:phosphorelay signal transduction system"/>
    <property type="evidence" value="ECO:0007669"/>
    <property type="project" value="InterPro"/>
</dbReference>
<evidence type="ECO:0000313" key="8">
    <source>
        <dbReference type="Proteomes" id="UP000215596"/>
    </source>
</evidence>
<proteinExistence type="predicted"/>
<dbReference type="GO" id="GO:0003700">
    <property type="term" value="F:DNA-binding transcription factor activity"/>
    <property type="evidence" value="ECO:0007669"/>
    <property type="project" value="InterPro"/>
</dbReference>
<dbReference type="InterPro" id="IPR018060">
    <property type="entry name" value="HTH_AraC"/>
</dbReference>
<dbReference type="Gene3D" id="3.40.50.2300">
    <property type="match status" value="1"/>
</dbReference>
<dbReference type="PANTHER" id="PTHR43280">
    <property type="entry name" value="ARAC-FAMILY TRANSCRIPTIONAL REGULATOR"/>
    <property type="match status" value="1"/>
</dbReference>
<dbReference type="InterPro" id="IPR009057">
    <property type="entry name" value="Homeodomain-like_sf"/>
</dbReference>
<evidence type="ECO:0000256" key="4">
    <source>
        <dbReference type="PROSITE-ProRule" id="PRU00169"/>
    </source>
</evidence>
<dbReference type="InterPro" id="IPR041522">
    <property type="entry name" value="CdaR_GGDEF"/>
</dbReference>
<gene>
    <name evidence="7" type="ORF">CHH67_05925</name>
</gene>
<evidence type="ECO:0000256" key="1">
    <source>
        <dbReference type="ARBA" id="ARBA00023015"/>
    </source>
</evidence>
<dbReference type="InterPro" id="IPR018062">
    <property type="entry name" value="HTH_AraC-typ_CS"/>
</dbReference>
<organism evidence="7 8">
    <name type="scientific">Paenibacillus campinasensis</name>
    <dbReference type="NCBI Taxonomy" id="66347"/>
    <lineage>
        <taxon>Bacteria</taxon>
        <taxon>Bacillati</taxon>
        <taxon>Bacillota</taxon>
        <taxon>Bacilli</taxon>
        <taxon>Bacillales</taxon>
        <taxon>Paenibacillaceae</taxon>
        <taxon>Paenibacillus</taxon>
    </lineage>
</organism>
<dbReference type="Pfam" id="PF17853">
    <property type="entry name" value="GGDEF_2"/>
    <property type="match status" value="1"/>
</dbReference>
<evidence type="ECO:0000259" key="6">
    <source>
        <dbReference type="PROSITE" id="PS50110"/>
    </source>
</evidence>
<dbReference type="Proteomes" id="UP000215596">
    <property type="component" value="Unassembled WGS sequence"/>
</dbReference>
<keyword evidence="1" id="KW-0805">Transcription regulation</keyword>
<accession>A0A268F031</accession>
<dbReference type="EMBL" id="NPBY01000018">
    <property type="protein sequence ID" value="PAD78738.1"/>
    <property type="molecule type" value="Genomic_DNA"/>
</dbReference>
<name>A0A268F031_9BACL</name>
<dbReference type="InterPro" id="IPR001789">
    <property type="entry name" value="Sig_transdc_resp-reg_receiver"/>
</dbReference>
<dbReference type="PROSITE" id="PS50110">
    <property type="entry name" value="RESPONSE_REGULATORY"/>
    <property type="match status" value="1"/>
</dbReference>
<evidence type="ECO:0000259" key="5">
    <source>
        <dbReference type="PROSITE" id="PS01124"/>
    </source>
</evidence>
<evidence type="ECO:0000256" key="2">
    <source>
        <dbReference type="ARBA" id="ARBA00023125"/>
    </source>
</evidence>
<keyword evidence="3" id="KW-0804">Transcription</keyword>
<evidence type="ECO:0000313" key="7">
    <source>
        <dbReference type="EMBL" id="PAD78738.1"/>
    </source>
</evidence>
<feature type="domain" description="HTH araC/xylS-type" evidence="5">
    <location>
        <begin position="350"/>
        <end position="448"/>
    </location>
</feature>
<dbReference type="GO" id="GO:0043565">
    <property type="term" value="F:sequence-specific DNA binding"/>
    <property type="evidence" value="ECO:0007669"/>
    <property type="project" value="InterPro"/>
</dbReference>
<dbReference type="PANTHER" id="PTHR43280:SF28">
    <property type="entry name" value="HTH-TYPE TRANSCRIPTIONAL ACTIVATOR RHAS"/>
    <property type="match status" value="1"/>
</dbReference>
<evidence type="ECO:0000256" key="3">
    <source>
        <dbReference type="ARBA" id="ARBA00023163"/>
    </source>
</evidence>
<protein>
    <submittedName>
        <fullName evidence="7">DNA-binding response regulator</fullName>
    </submittedName>
</protein>
<dbReference type="Gene3D" id="1.10.10.60">
    <property type="entry name" value="Homeodomain-like"/>
    <property type="match status" value="2"/>
</dbReference>
<comment type="caution">
    <text evidence="4">Lacks conserved residue(s) required for the propagation of feature annotation.</text>
</comment>
<keyword evidence="2 7" id="KW-0238">DNA-binding</keyword>
<dbReference type="Pfam" id="PF12833">
    <property type="entry name" value="HTH_18"/>
    <property type="match status" value="1"/>
</dbReference>
<sequence>MLSSYDDYDYVRECLKNGAVDYLLKHRLDEQMLMTVLHKAALEVQPSSGPGTRGIAQAPEGSSYLLRLRESLSDLMQGKEGAIQALEHYTREIGVFTDTVSYVTAAVQIVSFRLLTESRSDVQTNRLVQQVVDLMQQSLGDPPDRMAAYVENGRLAAVFAFRDRSEQAAASEAARLMSKLRHSLELFLNLKCTYAIGHVCGHLRNIEASYRSAERLLDAGSPSEKPWRGSERISLTIEEHKRLLLAIENLDKERAQQLLASIFSSIRGQPVHSQPVQMMVSELLSIGEKAMEKGLLHDEDMSAGSMPVREALGRIDSMDELEQWLQSYYEALLQRLGRQRAGGPYSSHVSQAILLILEQYPSYITLELAAKAIGLSPSYLSRIFKEETKSTFSEYVNRVRIEASRKLLESGQYSVKQISSQVGFGTYNYFFKVFKEMTGMTPHAYVNRIGRK</sequence>